<reference evidence="4" key="2">
    <citation type="journal article" date="2021" name="Sci. Data">
        <title>Chromosome-scale genome sequencing, assembly and annotation of six genomes from subfamily Leishmaniinae.</title>
        <authorList>
            <person name="Almutairi H."/>
            <person name="Urbaniak M.D."/>
            <person name="Bates M.D."/>
            <person name="Jariyapan N."/>
            <person name="Kwakye-Nuako G."/>
            <person name="Thomaz Soccol V."/>
            <person name="Al-Salem W.S."/>
            <person name="Dillon R.J."/>
            <person name="Bates P.A."/>
            <person name="Gatherer D."/>
        </authorList>
    </citation>
    <scope>NUCLEOTIDE SEQUENCE [LARGE SCALE GENOMIC DNA]</scope>
</reference>
<dbReference type="AlphaFoldDB" id="A0A836I0V1"/>
<keyword evidence="4" id="KW-1185">Reference proteome</keyword>
<protein>
    <recommendedName>
        <fullName evidence="2">N-acetyltransferase ESCO zinc-finger domain-containing protein</fullName>
    </recommendedName>
</protein>
<dbReference type="InterPro" id="IPR028005">
    <property type="entry name" value="AcTrfase_ESCO_Znf_dom"/>
</dbReference>
<dbReference type="EMBL" id="JAFHLR010000003">
    <property type="protein sequence ID" value="KAG5487991.1"/>
    <property type="molecule type" value="Genomic_DNA"/>
</dbReference>
<organism evidence="3 4">
    <name type="scientific">Leishmania orientalis</name>
    <dbReference type="NCBI Taxonomy" id="2249476"/>
    <lineage>
        <taxon>Eukaryota</taxon>
        <taxon>Discoba</taxon>
        <taxon>Euglenozoa</taxon>
        <taxon>Kinetoplastea</taxon>
        <taxon>Metakinetoplastina</taxon>
        <taxon>Trypanosomatida</taxon>
        <taxon>Trypanosomatidae</taxon>
        <taxon>Leishmaniinae</taxon>
        <taxon>Leishmania</taxon>
    </lineage>
</organism>
<dbReference type="RefSeq" id="XP_067066118.1">
    <property type="nucleotide sequence ID" value="XM_067210085.1"/>
</dbReference>
<dbReference type="Pfam" id="PF13878">
    <property type="entry name" value="zf-C2H2_3"/>
    <property type="match status" value="1"/>
</dbReference>
<comment type="caution">
    <text evidence="3">The sequence shown here is derived from an EMBL/GenBank/DDBJ whole genome shotgun (WGS) entry which is preliminary data.</text>
</comment>
<evidence type="ECO:0000313" key="3">
    <source>
        <dbReference type="EMBL" id="KAG5487991.1"/>
    </source>
</evidence>
<feature type="domain" description="N-acetyltransferase ESCO zinc-finger" evidence="2">
    <location>
        <begin position="167"/>
        <end position="206"/>
    </location>
</feature>
<dbReference type="KEGG" id="loi:92364019"/>
<dbReference type="GeneID" id="92364019"/>
<accession>A0A836I0V1</accession>
<evidence type="ECO:0000313" key="4">
    <source>
        <dbReference type="Proteomes" id="UP000674143"/>
    </source>
</evidence>
<reference evidence="4" key="1">
    <citation type="journal article" date="2021" name="Microbiol. Resour. Announc.">
        <title>LGAAP: Leishmaniinae Genome Assembly and Annotation Pipeline.</title>
        <authorList>
            <person name="Almutairi H."/>
            <person name="Urbaniak M.D."/>
            <person name="Bates M.D."/>
            <person name="Jariyapan N."/>
            <person name="Kwakye-Nuako G."/>
            <person name="Thomaz-Soccol V."/>
            <person name="Al-Salem W.S."/>
            <person name="Dillon R.J."/>
            <person name="Bates P.A."/>
            <person name="Gatherer D."/>
        </authorList>
    </citation>
    <scope>NUCLEOTIDE SEQUENCE [LARGE SCALE GENOMIC DNA]</scope>
</reference>
<feature type="compositionally biased region" description="Polar residues" evidence="1">
    <location>
        <begin position="33"/>
        <end position="45"/>
    </location>
</feature>
<feature type="region of interest" description="Disordered" evidence="1">
    <location>
        <begin position="583"/>
        <end position="621"/>
    </location>
</feature>
<proteinExistence type="predicted"/>
<name>A0A836I0V1_9TRYP</name>
<feature type="compositionally biased region" description="Basic and acidic residues" evidence="1">
    <location>
        <begin position="596"/>
        <end position="606"/>
    </location>
</feature>
<evidence type="ECO:0000256" key="1">
    <source>
        <dbReference type="SAM" id="MobiDB-lite"/>
    </source>
</evidence>
<dbReference type="Proteomes" id="UP000674143">
    <property type="component" value="Unassembled WGS sequence"/>
</dbReference>
<feature type="region of interest" description="Disordered" evidence="1">
    <location>
        <begin position="274"/>
        <end position="305"/>
    </location>
</feature>
<feature type="region of interest" description="Disordered" evidence="1">
    <location>
        <begin position="20"/>
        <end position="96"/>
    </location>
</feature>
<evidence type="ECO:0000259" key="2">
    <source>
        <dbReference type="Pfam" id="PF13878"/>
    </source>
</evidence>
<gene>
    <name evidence="3" type="ORF">LSCM4_08215</name>
</gene>
<sequence length="621" mass="64801">MPPSSPARQRQPTLSALFASATRKRKAAELPLSTASPSPTVNSVHCSALSLAPSSVVPTSDRGQEAPLSGERAEAPAGAMQQHSTTKASSCCGSGSDSDEGADMLVGELLFGIDTRHGADWSSGGHSPPAAPPALLDIAAPVSAAAAAAGAHPPRLRSLRPPPHLTQTTLDLGQAGLTVGTRCPLCCMLYTAEDDEDAALHRRFCRGKKRLRRLGRGPCDGASSFAAASCSRRVRSEAPAKPLASRAHTAAVAVRMLEELSGTNMGHTLSALQSNTAATSQQREQRRRGIGSRGPVKATRTATDMPNDTAGGSVCVCACVSCPLSSPSSPLEAFHFSFDACRLTDGEGAGTVLSLLELLNFTPVVLRAAAEGIAARQAALSSVLSGSAFDVPRAKGSAMPTVHVVCVVDAVLRQLLCAVIGEPRRREQDPELRVERRADGTAVCRTHRHFTYGDVAGLWLCSPVELSAAQEVWEKRAAAPFASRRQALENFFGIHAGGGAPSSGQSRAAHITGRARERCQEAAGVALHTLSQHLVYGNSLCPLRHLSYAQASLTPAVASLGVGFIEQSLAAVSSCYPAVAIPEPREDVAEPQPLYVHDDVDSGRDSDSDDADEGGVEVHGE</sequence>